<sequence length="379" mass="44500">MIKYKIEGSYYTIDGQEVIVNTQVFEDKCPIFARQNAVNSFLCLKEVILSNNVIDFESNFKIIIPSSTYRLKSRKGKIIHGRLPSKPQYTEIQLCYYLDDDEDYGYTIDFLGLIDSEIVDDVTLNLKNEYEYYIENNLETSSLERITSYSYDLYEHENIIDPNTFWFMQTTFDISITKNKFWWMSNEELEAYCLANINIYKKNNLEFDISIGENRNIEFKPSLYYNFNLGKLTLGTTYFVAKSICSFLNSDGGKLFVGVRDDKEIQGLEDFDFAVVPEGMDKKDFFRKNFDKAISYYFSKTVWPYINGEFEIIDGKTIFIVEVKPSGYPVFLLNKTKSNDNSLKIIKEFYVRAIASSRKIEEIEEIILYIFNRWGKSNR</sequence>
<reference evidence="2 3" key="1">
    <citation type="submission" date="2017-06" db="EMBL/GenBank/DDBJ databases">
        <authorList>
            <consortium name="Pathogen Informatics"/>
        </authorList>
    </citation>
    <scope>NUCLEOTIDE SEQUENCE [LARGE SCALE GENOMIC DNA]</scope>
    <source>
        <strain evidence="2 3">NCTC12149</strain>
    </source>
</reference>
<evidence type="ECO:0000259" key="1">
    <source>
        <dbReference type="Pfam" id="PF04326"/>
    </source>
</evidence>
<gene>
    <name evidence="2" type="ORF">SAMEA4412673_02276</name>
</gene>
<dbReference type="Proteomes" id="UP000215355">
    <property type="component" value="Chromosome 1"/>
</dbReference>
<dbReference type="Pfam" id="PF04326">
    <property type="entry name" value="SLFN_AlbA_2"/>
    <property type="match status" value="1"/>
</dbReference>
<dbReference type="RefSeq" id="WP_093096846.1">
    <property type="nucleotide sequence ID" value="NZ_FNGK01000001.1"/>
</dbReference>
<dbReference type="KEGG" id="smiz:4412673_02276"/>
<dbReference type="AlphaFoldDB" id="A0AAJ4XC56"/>
<feature type="domain" description="Schlafen AlbA-2" evidence="1">
    <location>
        <begin position="213"/>
        <end position="360"/>
    </location>
</feature>
<dbReference type="InterPro" id="IPR038461">
    <property type="entry name" value="Schlafen_AlbA_2_dom_sf"/>
</dbReference>
<proteinExistence type="predicted"/>
<protein>
    <submittedName>
        <fullName evidence="2">Divergent AAA domain</fullName>
    </submittedName>
</protein>
<name>A0AAJ4XC56_9SPHI</name>
<dbReference type="Gene3D" id="3.30.950.30">
    <property type="entry name" value="Schlafen, AAA domain"/>
    <property type="match status" value="1"/>
</dbReference>
<accession>A0AAJ4XC56</accession>
<dbReference type="EMBL" id="LT906468">
    <property type="protein sequence ID" value="SNV51110.1"/>
    <property type="molecule type" value="Genomic_DNA"/>
</dbReference>
<dbReference type="InterPro" id="IPR007421">
    <property type="entry name" value="Schlafen_AlbA_2_dom"/>
</dbReference>
<evidence type="ECO:0000313" key="3">
    <source>
        <dbReference type="Proteomes" id="UP000215355"/>
    </source>
</evidence>
<evidence type="ECO:0000313" key="2">
    <source>
        <dbReference type="EMBL" id="SNV51110.1"/>
    </source>
</evidence>
<organism evidence="2 3">
    <name type="scientific">Sphingobacterium mizutaii</name>
    <dbReference type="NCBI Taxonomy" id="1010"/>
    <lineage>
        <taxon>Bacteria</taxon>
        <taxon>Pseudomonadati</taxon>
        <taxon>Bacteroidota</taxon>
        <taxon>Sphingobacteriia</taxon>
        <taxon>Sphingobacteriales</taxon>
        <taxon>Sphingobacteriaceae</taxon>
        <taxon>Sphingobacterium</taxon>
    </lineage>
</organism>